<dbReference type="SMART" id="SM00347">
    <property type="entry name" value="HTH_MARR"/>
    <property type="match status" value="1"/>
</dbReference>
<dbReference type="AlphaFoldDB" id="A0AAW8DR61"/>
<evidence type="ECO:0000256" key="1">
    <source>
        <dbReference type="ARBA" id="ARBA00023015"/>
    </source>
</evidence>
<proteinExistence type="predicted"/>
<dbReference type="Gene3D" id="1.10.10.10">
    <property type="entry name" value="Winged helix-like DNA-binding domain superfamily/Winged helix DNA-binding domain"/>
    <property type="match status" value="1"/>
</dbReference>
<dbReference type="GO" id="GO:0003677">
    <property type="term" value="F:DNA binding"/>
    <property type="evidence" value="ECO:0007669"/>
    <property type="project" value="UniProtKB-KW"/>
</dbReference>
<dbReference type="InterPro" id="IPR000835">
    <property type="entry name" value="HTH_MarR-typ"/>
</dbReference>
<evidence type="ECO:0000313" key="6">
    <source>
        <dbReference type="Proteomes" id="UP001244295"/>
    </source>
</evidence>
<dbReference type="GO" id="GO:0006950">
    <property type="term" value="P:response to stress"/>
    <property type="evidence" value="ECO:0007669"/>
    <property type="project" value="TreeGrafter"/>
</dbReference>
<reference evidence="5" key="1">
    <citation type="submission" date="2023-07" db="EMBL/GenBank/DDBJ databases">
        <title>Sorghum-associated microbial communities from plants grown in Nebraska, USA.</title>
        <authorList>
            <person name="Schachtman D."/>
        </authorList>
    </citation>
    <scope>NUCLEOTIDE SEQUENCE</scope>
    <source>
        <strain evidence="5">DS2795</strain>
    </source>
</reference>
<dbReference type="PRINTS" id="PR00598">
    <property type="entry name" value="HTHMARR"/>
</dbReference>
<evidence type="ECO:0000256" key="3">
    <source>
        <dbReference type="ARBA" id="ARBA00023163"/>
    </source>
</evidence>
<feature type="domain" description="HTH marR-type" evidence="4">
    <location>
        <begin position="15"/>
        <end position="148"/>
    </location>
</feature>
<keyword evidence="2" id="KW-0238">DNA-binding</keyword>
<name>A0AAW8DR61_9BURK</name>
<dbReference type="PANTHER" id="PTHR33164">
    <property type="entry name" value="TRANSCRIPTIONAL REGULATOR, MARR FAMILY"/>
    <property type="match status" value="1"/>
</dbReference>
<dbReference type="Pfam" id="PF12802">
    <property type="entry name" value="MarR_2"/>
    <property type="match status" value="1"/>
</dbReference>
<dbReference type="GO" id="GO:0003700">
    <property type="term" value="F:DNA-binding transcription factor activity"/>
    <property type="evidence" value="ECO:0007669"/>
    <property type="project" value="InterPro"/>
</dbReference>
<evidence type="ECO:0000256" key="2">
    <source>
        <dbReference type="ARBA" id="ARBA00023125"/>
    </source>
</evidence>
<dbReference type="Proteomes" id="UP001244295">
    <property type="component" value="Unassembled WGS sequence"/>
</dbReference>
<comment type="caution">
    <text evidence="5">The sequence shown here is derived from an EMBL/GenBank/DDBJ whole genome shotgun (WGS) entry which is preliminary data.</text>
</comment>
<dbReference type="PANTHER" id="PTHR33164:SF64">
    <property type="entry name" value="TRANSCRIPTIONAL REGULATOR SLYA"/>
    <property type="match status" value="1"/>
</dbReference>
<dbReference type="InterPro" id="IPR036388">
    <property type="entry name" value="WH-like_DNA-bd_sf"/>
</dbReference>
<dbReference type="PROSITE" id="PS01117">
    <property type="entry name" value="HTH_MARR_1"/>
    <property type="match status" value="1"/>
</dbReference>
<protein>
    <submittedName>
        <fullName evidence="5">MarR family transcriptional regulator for hemolysin</fullName>
    </submittedName>
</protein>
<dbReference type="InterPro" id="IPR039422">
    <property type="entry name" value="MarR/SlyA-like"/>
</dbReference>
<sequence length="167" mass="17889">MADTEPISPLREHALMRLGTSLSVLQRGYRAAADKAVAHVGLSQTLAWPVVVLGRMEDGVRQGTVAEALGIEGPSLVRSLDQLVEAGFVERREDPADRRAKTLHLTPAGRAVCEPIEAALRQMRAALFEGIPDEDIAATLRVFGALEAKLGRSAAGMQSLQQEGRGQ</sequence>
<dbReference type="SUPFAM" id="SSF46785">
    <property type="entry name" value="Winged helix' DNA-binding domain"/>
    <property type="match status" value="1"/>
</dbReference>
<keyword evidence="1" id="KW-0805">Transcription regulation</keyword>
<dbReference type="InterPro" id="IPR036390">
    <property type="entry name" value="WH_DNA-bd_sf"/>
</dbReference>
<evidence type="ECO:0000313" key="5">
    <source>
        <dbReference type="EMBL" id="MDP9922015.1"/>
    </source>
</evidence>
<dbReference type="EMBL" id="JAUSRR010000002">
    <property type="protein sequence ID" value="MDP9922015.1"/>
    <property type="molecule type" value="Genomic_DNA"/>
</dbReference>
<accession>A0AAW8DR61</accession>
<keyword evidence="3" id="KW-0804">Transcription</keyword>
<organism evidence="5 6">
    <name type="scientific">Variovorax boronicumulans</name>
    <dbReference type="NCBI Taxonomy" id="436515"/>
    <lineage>
        <taxon>Bacteria</taxon>
        <taxon>Pseudomonadati</taxon>
        <taxon>Pseudomonadota</taxon>
        <taxon>Betaproteobacteria</taxon>
        <taxon>Burkholderiales</taxon>
        <taxon>Comamonadaceae</taxon>
        <taxon>Variovorax</taxon>
    </lineage>
</organism>
<dbReference type="PROSITE" id="PS50995">
    <property type="entry name" value="HTH_MARR_2"/>
    <property type="match status" value="1"/>
</dbReference>
<gene>
    <name evidence="5" type="ORF">J2W25_001030</name>
</gene>
<evidence type="ECO:0000259" key="4">
    <source>
        <dbReference type="PROSITE" id="PS50995"/>
    </source>
</evidence>
<dbReference type="InterPro" id="IPR023187">
    <property type="entry name" value="Tscrpt_reg_MarR-type_CS"/>
</dbReference>